<evidence type="ECO:0000313" key="3">
    <source>
        <dbReference type="EMBL" id="SDX11040.1"/>
    </source>
</evidence>
<feature type="transmembrane region" description="Helical" evidence="2">
    <location>
        <begin position="6"/>
        <end position="28"/>
    </location>
</feature>
<feature type="compositionally biased region" description="Basic residues" evidence="1">
    <location>
        <begin position="109"/>
        <end position="118"/>
    </location>
</feature>
<reference evidence="3 4" key="1">
    <citation type="submission" date="2016-10" db="EMBL/GenBank/DDBJ databases">
        <authorList>
            <person name="Varghese N."/>
            <person name="Submissions S."/>
        </authorList>
    </citation>
    <scope>NUCLEOTIDE SEQUENCE [LARGE SCALE GENOMIC DNA]</scope>
    <source>
        <strain evidence="3 4">ATCC 49954</strain>
    </source>
</reference>
<keyword evidence="2" id="KW-0812">Transmembrane</keyword>
<dbReference type="Proteomes" id="UP000183610">
    <property type="component" value="Unassembled WGS sequence"/>
</dbReference>
<sequence length="140" mass="15970">MDWNNFIEGGWESIIVVLGILGFIISMFSKSSSEAKEKAKKAASKPKHVHTQTTRKPTKRNVTQGTFTQSKQNKELAEQQAALQHSLKEVEREASRKKKAKPIHSMSTSHKRSRRLRGRLQEAIITKEILDKPVSLRKDH</sequence>
<keyword evidence="2" id="KW-0472">Membrane</keyword>
<dbReference type="RefSeq" id="WP_038406644.1">
    <property type="nucleotide sequence ID" value="NZ_FNMX01000011.1"/>
</dbReference>
<gene>
    <name evidence="3" type="ORF">SAMN05421782_11115</name>
</gene>
<accession>A0AAX2DRL2</accession>
<evidence type="ECO:0000256" key="1">
    <source>
        <dbReference type="SAM" id="MobiDB-lite"/>
    </source>
</evidence>
<comment type="caution">
    <text evidence="3">The sequence shown here is derived from an EMBL/GenBank/DDBJ whole genome shotgun (WGS) entry which is preliminary data.</text>
</comment>
<dbReference type="EMBL" id="FNMX01000011">
    <property type="protein sequence ID" value="SDX11040.1"/>
    <property type="molecule type" value="Genomic_DNA"/>
</dbReference>
<evidence type="ECO:0000256" key="2">
    <source>
        <dbReference type="SAM" id="Phobius"/>
    </source>
</evidence>
<evidence type="ECO:0000313" key="4">
    <source>
        <dbReference type="Proteomes" id="UP000183610"/>
    </source>
</evidence>
<keyword evidence="2" id="KW-1133">Transmembrane helix</keyword>
<feature type="compositionally biased region" description="Polar residues" evidence="1">
    <location>
        <begin position="51"/>
        <end position="71"/>
    </location>
</feature>
<dbReference type="AlphaFoldDB" id="A0AAX2DRL2"/>
<proteinExistence type="predicted"/>
<organism evidence="3 4">
    <name type="scientific">Listeria ivanovii</name>
    <dbReference type="NCBI Taxonomy" id="1638"/>
    <lineage>
        <taxon>Bacteria</taxon>
        <taxon>Bacillati</taxon>
        <taxon>Bacillota</taxon>
        <taxon>Bacilli</taxon>
        <taxon>Bacillales</taxon>
        <taxon>Listeriaceae</taxon>
        <taxon>Listeria</taxon>
    </lineage>
</organism>
<feature type="compositionally biased region" description="Basic residues" evidence="1">
    <location>
        <begin position="38"/>
        <end position="50"/>
    </location>
</feature>
<feature type="region of interest" description="Disordered" evidence="1">
    <location>
        <begin position="34"/>
        <end position="120"/>
    </location>
</feature>
<protein>
    <submittedName>
        <fullName evidence="3">Uncharacterized protein</fullName>
    </submittedName>
</protein>
<name>A0AAX2DRL2_LISIV</name>